<evidence type="ECO:0000256" key="3">
    <source>
        <dbReference type="ARBA" id="ARBA00021495"/>
    </source>
</evidence>
<keyword evidence="18" id="KW-1185">Reference proteome</keyword>
<evidence type="ECO:0000256" key="8">
    <source>
        <dbReference type="ARBA" id="ARBA00022777"/>
    </source>
</evidence>
<organism evidence="17 18">
    <name type="scientific">Pokkaliibacter plantistimulans</name>
    <dbReference type="NCBI Taxonomy" id="1635171"/>
    <lineage>
        <taxon>Bacteria</taxon>
        <taxon>Pseudomonadati</taxon>
        <taxon>Pseudomonadota</taxon>
        <taxon>Gammaproteobacteria</taxon>
        <taxon>Oceanospirillales</taxon>
        <taxon>Balneatrichaceae</taxon>
        <taxon>Pokkaliibacter</taxon>
    </lineage>
</organism>
<keyword evidence="8" id="KW-0418">Kinase</keyword>
<dbReference type="PANTHER" id="PTHR43395">
    <property type="entry name" value="SENSOR HISTIDINE KINASE CHEA"/>
    <property type="match status" value="1"/>
</dbReference>
<evidence type="ECO:0000256" key="4">
    <source>
        <dbReference type="ARBA" id="ARBA00022500"/>
    </source>
</evidence>
<reference evidence="17 18" key="1">
    <citation type="submission" date="2015-03" db="EMBL/GenBank/DDBJ databases">
        <authorList>
            <person name="Krishnan R."/>
            <person name="Midha S."/>
            <person name="Patil P.B."/>
            <person name="Rameshkumar N."/>
        </authorList>
    </citation>
    <scope>NUCLEOTIDE SEQUENCE [LARGE SCALE GENOMIC DNA]</scope>
    <source>
        <strain evidence="17 18">L1E11</strain>
    </source>
</reference>
<evidence type="ECO:0000313" key="18">
    <source>
        <dbReference type="Proteomes" id="UP000248090"/>
    </source>
</evidence>
<dbReference type="Gene3D" id="1.10.287.560">
    <property type="entry name" value="Histidine kinase CheA-like, homodimeric domain"/>
    <property type="match status" value="1"/>
</dbReference>
<evidence type="ECO:0000256" key="5">
    <source>
        <dbReference type="ARBA" id="ARBA00022553"/>
    </source>
</evidence>
<dbReference type="PROSITE" id="PS50109">
    <property type="entry name" value="HIS_KIN"/>
    <property type="match status" value="1"/>
</dbReference>
<dbReference type="InterPro" id="IPR036097">
    <property type="entry name" value="HisK_dim/P_sf"/>
</dbReference>
<dbReference type="InterPro" id="IPR037006">
    <property type="entry name" value="CheA-like_homodim_sf"/>
</dbReference>
<evidence type="ECO:0000256" key="11">
    <source>
        <dbReference type="ARBA" id="ARBA00035100"/>
    </source>
</evidence>
<dbReference type="Pfam" id="PF02895">
    <property type="entry name" value="H-kinase_dim"/>
    <property type="match status" value="1"/>
</dbReference>
<evidence type="ECO:0000256" key="13">
    <source>
        <dbReference type="SAM" id="MobiDB-lite"/>
    </source>
</evidence>
<dbReference type="RefSeq" id="WP_110186789.1">
    <property type="nucleotide sequence ID" value="NZ_CP177354.1"/>
</dbReference>
<dbReference type="CDD" id="cd00731">
    <property type="entry name" value="CheA_reg"/>
    <property type="match status" value="1"/>
</dbReference>
<keyword evidence="5 12" id="KW-0597">Phosphoprotein</keyword>
<dbReference type="PROSITE" id="PS50894">
    <property type="entry name" value="HPT"/>
    <property type="match status" value="1"/>
</dbReference>
<comment type="function">
    <text evidence="11">Involved in the transmission of sensory signals from the chemoreceptors to the flagellar motors. CheA is autophosphorylated; it can transfer its phosphate group to either CheB or CheY.</text>
</comment>
<dbReference type="InterPro" id="IPR002545">
    <property type="entry name" value="CheW-lke_dom"/>
</dbReference>
<keyword evidence="10" id="KW-0902">Two-component regulatory system</keyword>
<comment type="caution">
    <text evidence="17">The sequence shown here is derived from an EMBL/GenBank/DDBJ whole genome shotgun (WGS) entry which is preliminary data.</text>
</comment>
<dbReference type="SMART" id="SM00387">
    <property type="entry name" value="HATPase_c"/>
    <property type="match status" value="1"/>
</dbReference>
<dbReference type="InterPro" id="IPR003594">
    <property type="entry name" value="HATPase_dom"/>
</dbReference>
<dbReference type="Pfam" id="PF01627">
    <property type="entry name" value="Hpt"/>
    <property type="match status" value="1"/>
</dbReference>
<dbReference type="InterPro" id="IPR005467">
    <property type="entry name" value="His_kinase_dom"/>
</dbReference>
<evidence type="ECO:0000259" key="14">
    <source>
        <dbReference type="PROSITE" id="PS50109"/>
    </source>
</evidence>
<evidence type="ECO:0000256" key="12">
    <source>
        <dbReference type="PROSITE-ProRule" id="PRU00110"/>
    </source>
</evidence>
<dbReference type="InterPro" id="IPR004105">
    <property type="entry name" value="CheA-like_dim"/>
</dbReference>
<dbReference type="Gene3D" id="3.30.565.10">
    <property type="entry name" value="Histidine kinase-like ATPase, C-terminal domain"/>
    <property type="match status" value="1"/>
</dbReference>
<dbReference type="SMART" id="SM00073">
    <property type="entry name" value="HPT"/>
    <property type="match status" value="1"/>
</dbReference>
<feature type="modified residue" description="Phosphohistidine" evidence="12">
    <location>
        <position position="46"/>
    </location>
</feature>
<evidence type="ECO:0000259" key="15">
    <source>
        <dbReference type="PROSITE" id="PS50851"/>
    </source>
</evidence>
<protein>
    <recommendedName>
        <fullName evidence="3">Chemotaxis protein CheA</fullName>
        <ecNumber evidence="2">2.7.13.3</ecNumber>
    </recommendedName>
</protein>
<dbReference type="InterPro" id="IPR008207">
    <property type="entry name" value="Sig_transdc_His_kin_Hpt_dom"/>
</dbReference>
<evidence type="ECO:0000256" key="9">
    <source>
        <dbReference type="ARBA" id="ARBA00022840"/>
    </source>
</evidence>
<proteinExistence type="predicted"/>
<keyword evidence="7" id="KW-0547">Nucleotide-binding</keyword>
<feature type="region of interest" description="Disordered" evidence="13">
    <location>
        <begin position="315"/>
        <end position="347"/>
    </location>
</feature>
<dbReference type="SUPFAM" id="SSF55874">
    <property type="entry name" value="ATPase domain of HSP90 chaperone/DNA topoisomerase II/histidine kinase"/>
    <property type="match status" value="1"/>
</dbReference>
<dbReference type="SMART" id="SM00260">
    <property type="entry name" value="CheW"/>
    <property type="match status" value="1"/>
</dbReference>
<dbReference type="Gene3D" id="2.30.30.40">
    <property type="entry name" value="SH3 Domains"/>
    <property type="match status" value="1"/>
</dbReference>
<dbReference type="Pfam" id="PF01584">
    <property type="entry name" value="CheW"/>
    <property type="match status" value="1"/>
</dbReference>
<dbReference type="SUPFAM" id="SSF50341">
    <property type="entry name" value="CheW-like"/>
    <property type="match status" value="1"/>
</dbReference>
<evidence type="ECO:0000259" key="16">
    <source>
        <dbReference type="PROSITE" id="PS50894"/>
    </source>
</evidence>
<dbReference type="Gene3D" id="1.20.120.160">
    <property type="entry name" value="HPT domain"/>
    <property type="match status" value="1"/>
</dbReference>
<evidence type="ECO:0000256" key="1">
    <source>
        <dbReference type="ARBA" id="ARBA00000085"/>
    </source>
</evidence>
<dbReference type="PANTHER" id="PTHR43395:SF10">
    <property type="entry name" value="CHEMOTAXIS PROTEIN CHEA"/>
    <property type="match status" value="1"/>
</dbReference>
<feature type="domain" description="HPt" evidence="16">
    <location>
        <begin position="1"/>
        <end position="103"/>
    </location>
</feature>
<dbReference type="Proteomes" id="UP000248090">
    <property type="component" value="Unassembled WGS sequence"/>
</dbReference>
<evidence type="ECO:0000256" key="2">
    <source>
        <dbReference type="ARBA" id="ARBA00012438"/>
    </source>
</evidence>
<comment type="catalytic activity">
    <reaction evidence="1">
        <text>ATP + protein L-histidine = ADP + protein N-phospho-L-histidine.</text>
        <dbReference type="EC" id="2.7.13.3"/>
    </reaction>
</comment>
<dbReference type="CDD" id="cd16916">
    <property type="entry name" value="HATPase_CheA-like"/>
    <property type="match status" value="1"/>
</dbReference>
<dbReference type="SMART" id="SM01231">
    <property type="entry name" value="H-kinase_dim"/>
    <property type="match status" value="1"/>
</dbReference>
<dbReference type="PROSITE" id="PS50851">
    <property type="entry name" value="CHEW"/>
    <property type="match status" value="1"/>
</dbReference>
<keyword evidence="9" id="KW-0067">ATP-binding</keyword>
<dbReference type="EC" id="2.7.13.3" evidence="2"/>
<dbReference type="InterPro" id="IPR004358">
    <property type="entry name" value="Sig_transdc_His_kin-like_C"/>
</dbReference>
<dbReference type="SUPFAM" id="SSF47384">
    <property type="entry name" value="Homodimeric domain of signal transducing histidine kinase"/>
    <property type="match status" value="1"/>
</dbReference>
<dbReference type="CDD" id="cd00088">
    <property type="entry name" value="HPT"/>
    <property type="match status" value="1"/>
</dbReference>
<keyword evidence="6" id="KW-0808">Transferase</keyword>
<dbReference type="SUPFAM" id="SSF47226">
    <property type="entry name" value="Histidine-containing phosphotransfer domain, HPT domain"/>
    <property type="match status" value="1"/>
</dbReference>
<keyword evidence="4" id="KW-0145">Chemotaxis</keyword>
<gene>
    <name evidence="17" type="ORF">WH50_07630</name>
</gene>
<dbReference type="PRINTS" id="PR00344">
    <property type="entry name" value="BCTRLSENSOR"/>
</dbReference>
<feature type="domain" description="CheW-like" evidence="15">
    <location>
        <begin position="597"/>
        <end position="726"/>
    </location>
</feature>
<accession>A0ABX5LZZ0</accession>
<dbReference type="InterPro" id="IPR051315">
    <property type="entry name" value="Bact_Chemotaxis_CheA"/>
</dbReference>
<dbReference type="Pfam" id="PF02518">
    <property type="entry name" value="HATPase_c"/>
    <property type="match status" value="1"/>
</dbReference>
<feature type="domain" description="Histidine kinase" evidence="14">
    <location>
        <begin position="388"/>
        <end position="595"/>
    </location>
</feature>
<evidence type="ECO:0000256" key="6">
    <source>
        <dbReference type="ARBA" id="ARBA00022679"/>
    </source>
</evidence>
<dbReference type="EMBL" id="LAPT01000030">
    <property type="protein sequence ID" value="PXF31876.1"/>
    <property type="molecule type" value="Genomic_DNA"/>
</dbReference>
<feature type="region of interest" description="Disordered" evidence="13">
    <location>
        <begin position="137"/>
        <end position="159"/>
    </location>
</feature>
<evidence type="ECO:0000313" key="17">
    <source>
        <dbReference type="EMBL" id="PXF31876.1"/>
    </source>
</evidence>
<dbReference type="InterPro" id="IPR036641">
    <property type="entry name" value="HPT_dom_sf"/>
</dbReference>
<evidence type="ECO:0000256" key="10">
    <source>
        <dbReference type="ARBA" id="ARBA00023012"/>
    </source>
</evidence>
<sequence length="749" mass="80670">MNLDSIIGTFLAESRELLQQMEDALLQIEQSPDDPELINAIFRAAHTIKGSSGLFGYDAIVAFTHVAESVLDRVRAGEVRFDSELIALMLQVGDHLGGLIDWLADGHDLADVSVETRATDAELITCLKRYLEEAPTAATAPQAAESDHTEARTASGETASHHWHLSLRFGADTLRSGMDPTSFLRYMATFGTVAHVEPVLEHLPALDKLDPEACYIGLELAFVSDADQATIDGTFEFVRDESSIEIIPPHSPLTAFASLLQLRQDEGDEQLQRLLRCGSLTEAEWLQLQTPAVVAESDTTSMSTFGSDDAKSDFPTLAAGNTSPASVATTDNAKAAKAGKEAQRGGGDSNLIRVDAAKLDQLINLVGELIIAGANTRMLAQRSGMLEMNESAETLSRLVEEVRDSALTLRMVQIGATFNRFQRVVRDVSKELGKDIVLQVSGGETELDKTVVEKIGDPLTHLVRNAMDHGIEPAEQRLANGKSAQGVVRLNAYHEAGGIVIEVSDDGGGLNPQKIMAKAVQRGLASEGQPLSDKEIFNLIFEPGFSTADQISNLSGRGVGMDVVKRNITALRGTVELDSKLGQGTCVRIRLPLTLAIIDGFLISVGQASYVVPLDMVEECIELPGKGLENQEFLDLRGDVLPFIRLRQLFADDSTPPRRENVVVVRYAGIRAGLVVDQLLGEFQTVIKPLGKVFAQVPALSGFTILGSGAVALILDIPGLLAQVTHNDNRAGLASSQLNQVNHLRSNAQ</sequence>
<dbReference type="InterPro" id="IPR036061">
    <property type="entry name" value="CheW-like_dom_sf"/>
</dbReference>
<dbReference type="InterPro" id="IPR036890">
    <property type="entry name" value="HATPase_C_sf"/>
</dbReference>
<evidence type="ECO:0000256" key="7">
    <source>
        <dbReference type="ARBA" id="ARBA00022741"/>
    </source>
</evidence>
<name>A0ABX5LZZ0_9GAMM</name>
<feature type="compositionally biased region" description="Polar residues" evidence="13">
    <location>
        <begin position="319"/>
        <end position="332"/>
    </location>
</feature>